<evidence type="ECO:0000259" key="6">
    <source>
        <dbReference type="Pfam" id="PF26577"/>
    </source>
</evidence>
<evidence type="ECO:0000259" key="5">
    <source>
        <dbReference type="Pfam" id="PF01974"/>
    </source>
</evidence>
<dbReference type="PANTHER" id="PTHR13070">
    <property type="entry name" value="TRNA-SPLICING ENDONUCLEASE SUBUNIT SEN34-RELATED"/>
    <property type="match status" value="1"/>
</dbReference>
<keyword evidence="3 4" id="KW-0456">Lyase</keyword>
<dbReference type="Gene3D" id="3.40.1350.10">
    <property type="match status" value="1"/>
</dbReference>
<evidence type="ECO:0000313" key="7">
    <source>
        <dbReference type="EMBL" id="KAG7296062.1"/>
    </source>
</evidence>
<reference evidence="7 8" key="1">
    <citation type="submission" date="2021-06" db="EMBL/GenBank/DDBJ databases">
        <title>A haploid diamondback moth (Plutella xylostella L.) genome assembly resolves 31 chromosomes and identifies a diamide resistance mutation.</title>
        <authorList>
            <person name="Ward C.M."/>
            <person name="Perry K.D."/>
            <person name="Baker G."/>
            <person name="Powis K."/>
            <person name="Heckel D.G."/>
            <person name="Baxter S.W."/>
        </authorList>
    </citation>
    <scope>NUCLEOTIDE SEQUENCE [LARGE SCALE GENOMIC DNA]</scope>
    <source>
        <strain evidence="7 8">LV</strain>
        <tissue evidence="7">Single pupa</tissue>
    </source>
</reference>
<dbReference type="InterPro" id="IPR011856">
    <property type="entry name" value="tRNA_endonuc-like_dom_sf"/>
</dbReference>
<dbReference type="InterPro" id="IPR006677">
    <property type="entry name" value="tRNA_intron_Endonuc_cat-like"/>
</dbReference>
<evidence type="ECO:0000256" key="4">
    <source>
        <dbReference type="PIRNR" id="PIRNR017250"/>
    </source>
</evidence>
<protein>
    <recommendedName>
        <fullName evidence="4">tRNA-splicing endonuclease subunit Sen34</fullName>
        <ecNumber evidence="4">4.6.1.16</ecNumber>
    </recommendedName>
</protein>
<dbReference type="Pfam" id="PF01974">
    <property type="entry name" value="tRNA_int_endo"/>
    <property type="match status" value="1"/>
</dbReference>
<dbReference type="InterPro" id="IPR059049">
    <property type="entry name" value="TSEN34_N"/>
</dbReference>
<keyword evidence="2 4" id="KW-0819">tRNA processing</keyword>
<dbReference type="InterPro" id="IPR016690">
    <property type="entry name" value="TSEN34"/>
</dbReference>
<dbReference type="PIRSF" id="PIRSF017250">
    <property type="entry name" value="tRNA_splic_SEN34"/>
    <property type="match status" value="1"/>
</dbReference>
<evidence type="ECO:0000313" key="8">
    <source>
        <dbReference type="Proteomes" id="UP000823941"/>
    </source>
</evidence>
<comment type="similarity">
    <text evidence="1 4">Belongs to the tRNA-intron endonuclease family.</text>
</comment>
<dbReference type="EC" id="4.6.1.16" evidence="4"/>
<gene>
    <name evidence="7" type="ORF">JYU34_021159</name>
</gene>
<dbReference type="Proteomes" id="UP000823941">
    <property type="component" value="Chromosome 29"/>
</dbReference>
<evidence type="ECO:0000256" key="2">
    <source>
        <dbReference type="ARBA" id="ARBA00022694"/>
    </source>
</evidence>
<dbReference type="Pfam" id="PF26577">
    <property type="entry name" value="TSEN34_N"/>
    <property type="match status" value="1"/>
</dbReference>
<comment type="caution">
    <text evidence="7">The sequence shown here is derived from an EMBL/GenBank/DDBJ whole genome shotgun (WGS) entry which is preliminary data.</text>
</comment>
<organism evidence="7 8">
    <name type="scientific">Plutella xylostella</name>
    <name type="common">Diamondback moth</name>
    <name type="synonym">Plutella maculipennis</name>
    <dbReference type="NCBI Taxonomy" id="51655"/>
    <lineage>
        <taxon>Eukaryota</taxon>
        <taxon>Metazoa</taxon>
        <taxon>Ecdysozoa</taxon>
        <taxon>Arthropoda</taxon>
        <taxon>Hexapoda</taxon>
        <taxon>Insecta</taxon>
        <taxon>Pterygota</taxon>
        <taxon>Neoptera</taxon>
        <taxon>Endopterygota</taxon>
        <taxon>Lepidoptera</taxon>
        <taxon>Glossata</taxon>
        <taxon>Ditrysia</taxon>
        <taxon>Yponomeutoidea</taxon>
        <taxon>Plutellidae</taxon>
        <taxon>Plutella</taxon>
    </lineage>
</organism>
<keyword evidence="8" id="KW-1185">Reference proteome</keyword>
<dbReference type="EMBL" id="JAHIBW010000029">
    <property type="protein sequence ID" value="KAG7296062.1"/>
    <property type="molecule type" value="Genomic_DNA"/>
</dbReference>
<dbReference type="SUPFAM" id="SSF53032">
    <property type="entry name" value="tRNA-intron endonuclease catalytic domain-like"/>
    <property type="match status" value="1"/>
</dbReference>
<evidence type="ECO:0000256" key="1">
    <source>
        <dbReference type="ARBA" id="ARBA00008078"/>
    </source>
</evidence>
<name>A0ABQ7PSV6_PLUXY</name>
<feature type="domain" description="tRNA intron endonuclease catalytic" evidence="5">
    <location>
        <begin position="187"/>
        <end position="270"/>
    </location>
</feature>
<dbReference type="CDD" id="cd22363">
    <property type="entry name" value="tRNA-intron_lyase_C"/>
    <property type="match status" value="1"/>
</dbReference>
<comment type="function">
    <text evidence="4">Constitutes one of the two catalytic subunit of the tRNA-splicing endonuclease complex, a complex responsible for identification and cleavage of the splice sites in pre-tRNA. It cleaves pre-tRNA at the 5'- and 3'-splice sites to release the intron. The products are an intron and two tRNA half-molecules bearing 2',3'-cyclic phosphate and 5'-OH termini. There are no conserved sequences at the splice sites, but the intron is invariably located at the same site in the gene, placing the splice sites an invariant distance from the constant structural features of the tRNA body.</text>
</comment>
<evidence type="ECO:0000256" key="3">
    <source>
        <dbReference type="ARBA" id="ARBA00023239"/>
    </source>
</evidence>
<dbReference type="PANTHER" id="PTHR13070:SF0">
    <property type="entry name" value="TRNA-SPLICING ENDONUCLEASE SUBUNIT SEN34"/>
    <property type="match status" value="1"/>
</dbReference>
<accession>A0ABQ7PSV6</accession>
<feature type="domain" description="TSEN34 N-terminal" evidence="6">
    <location>
        <begin position="2"/>
        <end position="69"/>
    </location>
</feature>
<sequence>MIYIYLENGVAHVWNSEDWFELRTKHRICGSLIGAISSHPRQNDFKGLPMALMTEEAALLIEKGICELYSLPNLTQKPSEMCKEAAKDLDQKLLQEQSEALRKRRIEQISQKIDIIIAGKRKKLLAKGMPDIPMDKETYLQEEISKLPPLAPAHVLVYLPTEHHMKTDEVKMTIQDLEPSVSGEGAVKYAVYKDLWEQGLYITEGLKFGCDFLVYPGDPVKFHAMYMIRCVGSETVSFQPSTLVAFGRLSVAVNKIAVVATCGPQNQINYQTLQWHDSVNG</sequence>
<dbReference type="InterPro" id="IPR036167">
    <property type="entry name" value="tRNA_intron_Endo_cat-like_sf"/>
</dbReference>
<proteinExistence type="inferred from homology"/>